<evidence type="ECO:0000313" key="2">
    <source>
        <dbReference type="EMBL" id="KAK3751026.1"/>
    </source>
</evidence>
<accession>A0AAE1D117</accession>
<dbReference type="EMBL" id="JAWDGP010005840">
    <property type="protein sequence ID" value="KAK3751026.1"/>
    <property type="molecule type" value="Genomic_DNA"/>
</dbReference>
<proteinExistence type="predicted"/>
<keyword evidence="3" id="KW-1185">Reference proteome</keyword>
<name>A0AAE1D117_9GAST</name>
<organism evidence="2 3">
    <name type="scientific">Elysia crispata</name>
    <name type="common">lettuce slug</name>
    <dbReference type="NCBI Taxonomy" id="231223"/>
    <lineage>
        <taxon>Eukaryota</taxon>
        <taxon>Metazoa</taxon>
        <taxon>Spiralia</taxon>
        <taxon>Lophotrochozoa</taxon>
        <taxon>Mollusca</taxon>
        <taxon>Gastropoda</taxon>
        <taxon>Heterobranchia</taxon>
        <taxon>Euthyneura</taxon>
        <taxon>Panpulmonata</taxon>
        <taxon>Sacoglossa</taxon>
        <taxon>Placobranchoidea</taxon>
        <taxon>Plakobranchidae</taxon>
        <taxon>Elysia</taxon>
    </lineage>
</organism>
<evidence type="ECO:0000256" key="1">
    <source>
        <dbReference type="SAM" id="MobiDB-lite"/>
    </source>
</evidence>
<comment type="caution">
    <text evidence="2">The sequence shown here is derived from an EMBL/GenBank/DDBJ whole genome shotgun (WGS) entry which is preliminary data.</text>
</comment>
<dbReference type="AlphaFoldDB" id="A0AAE1D117"/>
<reference evidence="2" key="1">
    <citation type="journal article" date="2023" name="G3 (Bethesda)">
        <title>A reference genome for the long-term kleptoplast-retaining sea slug Elysia crispata morphotype clarki.</title>
        <authorList>
            <person name="Eastman K.E."/>
            <person name="Pendleton A.L."/>
            <person name="Shaikh M.A."/>
            <person name="Suttiyut T."/>
            <person name="Ogas R."/>
            <person name="Tomko P."/>
            <person name="Gavelis G."/>
            <person name="Widhalm J.R."/>
            <person name="Wisecaver J.H."/>
        </authorList>
    </citation>
    <scope>NUCLEOTIDE SEQUENCE</scope>
    <source>
        <strain evidence="2">ECLA1</strain>
    </source>
</reference>
<protein>
    <submittedName>
        <fullName evidence="2">Uncharacterized protein</fullName>
    </submittedName>
</protein>
<evidence type="ECO:0000313" key="3">
    <source>
        <dbReference type="Proteomes" id="UP001283361"/>
    </source>
</evidence>
<dbReference type="Proteomes" id="UP001283361">
    <property type="component" value="Unassembled WGS sequence"/>
</dbReference>
<sequence length="97" mass="10530">MHGKEVVEQYNPTSAPEFCEGGQRIGAGLQLVMASHIDAPDIFGIELVLAEFASAILFWHDLTGLERWNAEARNRVGGSKKSNPSGVNCFLSKGAER</sequence>
<feature type="region of interest" description="Disordered" evidence="1">
    <location>
        <begin position="75"/>
        <end position="97"/>
    </location>
</feature>
<gene>
    <name evidence="2" type="ORF">RRG08_044604</name>
</gene>